<keyword evidence="2 3" id="KW-0040">ANK repeat</keyword>
<reference evidence="6" key="1">
    <citation type="submission" date="2018-11" db="EMBL/GenBank/DDBJ databases">
        <authorList>
            <person name="Alioto T."/>
            <person name="Alioto T."/>
        </authorList>
    </citation>
    <scope>NUCLEOTIDE SEQUENCE</scope>
</reference>
<dbReference type="InterPro" id="IPR027417">
    <property type="entry name" value="P-loop_NTPase"/>
</dbReference>
<dbReference type="Proteomes" id="UP000596742">
    <property type="component" value="Unassembled WGS sequence"/>
</dbReference>
<dbReference type="PROSITE" id="PS50088">
    <property type="entry name" value="ANK_REPEAT"/>
    <property type="match status" value="14"/>
</dbReference>
<evidence type="ECO:0000313" key="6">
    <source>
        <dbReference type="EMBL" id="VDI24204.1"/>
    </source>
</evidence>
<feature type="repeat" description="ANK" evidence="3">
    <location>
        <begin position="1290"/>
        <end position="1322"/>
    </location>
</feature>
<dbReference type="SUPFAM" id="SSF48403">
    <property type="entry name" value="Ankyrin repeat"/>
    <property type="match status" value="2"/>
</dbReference>
<name>A0A8B6DU46_MYTGA</name>
<dbReference type="InterPro" id="IPR041249">
    <property type="entry name" value="HEPN_DZIP3"/>
</dbReference>
<evidence type="ECO:0000313" key="7">
    <source>
        <dbReference type="Proteomes" id="UP000596742"/>
    </source>
</evidence>
<feature type="repeat" description="ANK" evidence="3">
    <location>
        <begin position="1191"/>
        <end position="1223"/>
    </location>
</feature>
<dbReference type="Pfam" id="PF18738">
    <property type="entry name" value="HEPN_DZIP3"/>
    <property type="match status" value="1"/>
</dbReference>
<feature type="repeat" description="ANK" evidence="3">
    <location>
        <begin position="1257"/>
        <end position="1289"/>
    </location>
</feature>
<evidence type="ECO:0000256" key="2">
    <source>
        <dbReference type="ARBA" id="ARBA00023043"/>
    </source>
</evidence>
<feature type="repeat" description="ANK" evidence="3">
    <location>
        <begin position="1059"/>
        <end position="1091"/>
    </location>
</feature>
<feature type="repeat" description="ANK" evidence="3">
    <location>
        <begin position="1092"/>
        <end position="1124"/>
    </location>
</feature>
<dbReference type="PANTHER" id="PTHR24171:SF9">
    <property type="entry name" value="ANKYRIN REPEAT DOMAIN-CONTAINING PROTEIN 39"/>
    <property type="match status" value="1"/>
</dbReference>
<comment type="caution">
    <text evidence="6">The sequence shown here is derived from an EMBL/GenBank/DDBJ whole genome shotgun (WGS) entry which is preliminary data.</text>
</comment>
<organism evidence="6 7">
    <name type="scientific">Mytilus galloprovincialis</name>
    <name type="common">Mediterranean mussel</name>
    <dbReference type="NCBI Taxonomy" id="29158"/>
    <lineage>
        <taxon>Eukaryota</taxon>
        <taxon>Metazoa</taxon>
        <taxon>Spiralia</taxon>
        <taxon>Lophotrochozoa</taxon>
        <taxon>Mollusca</taxon>
        <taxon>Bivalvia</taxon>
        <taxon>Autobranchia</taxon>
        <taxon>Pteriomorphia</taxon>
        <taxon>Mytilida</taxon>
        <taxon>Mytiloidea</taxon>
        <taxon>Mytilidae</taxon>
        <taxon>Mytilinae</taxon>
        <taxon>Mytilus</taxon>
    </lineage>
</organism>
<dbReference type="PANTHER" id="PTHR24171">
    <property type="entry name" value="ANKYRIN REPEAT DOMAIN-CONTAINING PROTEIN 39-RELATED"/>
    <property type="match status" value="1"/>
</dbReference>
<dbReference type="PROSITE" id="PS50297">
    <property type="entry name" value="ANK_REP_REGION"/>
    <property type="match status" value="11"/>
</dbReference>
<evidence type="ECO:0000259" key="4">
    <source>
        <dbReference type="Pfam" id="PF18738"/>
    </source>
</evidence>
<feature type="repeat" description="ANK" evidence="3">
    <location>
        <begin position="829"/>
        <end position="861"/>
    </location>
</feature>
<dbReference type="OrthoDB" id="6075346at2759"/>
<dbReference type="InterPro" id="IPR036770">
    <property type="entry name" value="Ankyrin_rpt-contain_sf"/>
</dbReference>
<evidence type="ECO:0000256" key="3">
    <source>
        <dbReference type="PROSITE-ProRule" id="PRU00023"/>
    </source>
</evidence>
<proteinExistence type="predicted"/>
<evidence type="ECO:0000259" key="5">
    <source>
        <dbReference type="Pfam" id="PF20720"/>
    </source>
</evidence>
<dbReference type="InterPro" id="IPR049050">
    <property type="entry name" value="nSTAND3"/>
</dbReference>
<feature type="repeat" description="ANK" evidence="3">
    <location>
        <begin position="975"/>
        <end position="1007"/>
    </location>
</feature>
<protein>
    <recommendedName>
        <fullName evidence="8">DZIP3-like HEPN domain-containing protein</fullName>
    </recommendedName>
</protein>
<dbReference type="SUPFAM" id="SSF52540">
    <property type="entry name" value="P-loop containing nucleoside triphosphate hydrolases"/>
    <property type="match status" value="1"/>
</dbReference>
<dbReference type="Pfam" id="PF20720">
    <property type="entry name" value="nSTAND3"/>
    <property type="match status" value="1"/>
</dbReference>
<dbReference type="PRINTS" id="PR01415">
    <property type="entry name" value="ANKYRIN"/>
</dbReference>
<keyword evidence="7" id="KW-1185">Reference proteome</keyword>
<gene>
    <name evidence="6" type="ORF">MGAL_10B032500</name>
</gene>
<evidence type="ECO:0008006" key="8">
    <source>
        <dbReference type="Google" id="ProtNLM"/>
    </source>
</evidence>
<feature type="domain" description="DZIP3-like HEPN" evidence="4">
    <location>
        <begin position="54"/>
        <end position="195"/>
    </location>
</feature>
<feature type="repeat" description="ANK" evidence="3">
    <location>
        <begin position="1323"/>
        <end position="1355"/>
    </location>
</feature>
<feature type="repeat" description="ANK" evidence="3">
    <location>
        <begin position="862"/>
        <end position="894"/>
    </location>
</feature>
<dbReference type="SMART" id="SM00248">
    <property type="entry name" value="ANK"/>
    <property type="match status" value="18"/>
</dbReference>
<dbReference type="Pfam" id="PF12796">
    <property type="entry name" value="Ank_2"/>
    <property type="match status" value="5"/>
</dbReference>
<feature type="domain" description="Novel STAND NTPase 3" evidence="5">
    <location>
        <begin position="243"/>
        <end position="395"/>
    </location>
</feature>
<dbReference type="Gene3D" id="1.25.40.20">
    <property type="entry name" value="Ankyrin repeat-containing domain"/>
    <property type="match status" value="3"/>
</dbReference>
<accession>A0A8B6DU46</accession>
<dbReference type="Pfam" id="PF00023">
    <property type="entry name" value="Ank"/>
    <property type="match status" value="1"/>
</dbReference>
<dbReference type="InterPro" id="IPR002110">
    <property type="entry name" value="Ankyrin_rpt"/>
</dbReference>
<evidence type="ECO:0000256" key="1">
    <source>
        <dbReference type="ARBA" id="ARBA00022737"/>
    </source>
</evidence>
<dbReference type="EMBL" id="UYJE01004007">
    <property type="protein sequence ID" value="VDI24204.1"/>
    <property type="molecule type" value="Genomic_DNA"/>
</dbReference>
<feature type="repeat" description="ANK" evidence="3">
    <location>
        <begin position="1029"/>
        <end position="1058"/>
    </location>
</feature>
<feature type="repeat" description="ANK" evidence="3">
    <location>
        <begin position="909"/>
        <end position="941"/>
    </location>
</feature>
<keyword evidence="1" id="KW-0677">Repeat</keyword>
<feature type="repeat" description="ANK" evidence="3">
    <location>
        <begin position="942"/>
        <end position="974"/>
    </location>
</feature>
<sequence>MSSVRSLKVICVYTGCIVAMSLTEEETNFLRLTILVIKLSPKAVRVLFDNKFPPTDLKNILQRKFSKLKILNAKKIINLAQWDLLYPANKGSGTFDLTLLICLLRNIATPAIRKPGTGFDQLPNNHDTTEGADLARIKYYRNLIAHNTDGTFNYIEFNTAWNDLSQAISRLGFGRYDQDCNDLRIACLDGSDREVYREVLNTNQKLEQLRIELKEEREKTVPWTEQDRIDKRIQRWEEKDKKFIETASYDAIWTGIEQNQCVLVTGNSGAGKSAVIHHVALKLRNIGYKILPIIQPGDIFRYHNPNISQVFVCDDACGKYYADTAMIEEWIRFEDDLKVLFDNTDMKLLINTRLIVSQDECFKIMLFLDPCIVNLNSPHHRLSLSERKAILKRHLLNEGDDVENDEADEIQISQESLESQDCFPLLCELFGENKSLRNSPDAFFSNPFEEYSKDLERLKMNKRSLKYCALAILVVFNDNLTVKMLSDLEIDKKDEEKIDAICGKVGQPKGTSRQSIMEELESLENIYVRKVNGKFRSLHDKMFDFLSLKVGPTVGLCLLKYSSCTFIRERVRLFGCLKNDDENVIVLDSSFEDDYFKRMFADIMDGNIKDVFFNKQMQDRSFEDALLKQFERMNDDDLKKMMKKSGDYSKTCGNFLQRSNSTIVSFPNLTNSSEDMDEIAKFHLSYMNSLLYQEETSTFHWLMAQGLDRIFSYILEQFPKYAEEKIMQNYNLCVSLAVLEGKTEILSKLLEKYPHGASEDDENDKRYYPIFIFVCFTGNLKLVKFLHEKKLIYPEKTESALWVAAYSGQIDVLEFLIAKEFHINSVNKQDVTPLFIASQRGHVDIVKLLLQNGADVNKCKNNGASPLFVACHEGHLEIVKLLHKSKADVNLCKHQKLLGEADKIGLEIKGISPLFIACKIGSSEIVQFLLDHNADTEISTEIGKTPLFIALQNGHEEIARLLIKGKCNVNHSMANGYRPLTVVAGKGQVNIIQMLIENGTSVNISNHETISSKSICEKNIPCKNNVPPSPLSMSSLYNHLEVVKVLIQNGADIDYKGVEGATALFEASERGNIEVVKYLLSMKASVNIPTYRGRTPLFVAVQRRLLQIATILLQNNADVNLCRNDGVSPLLRATIHGDAKLIELLLRNKADPNLATSKGLYPIMSAARQGHSEILVLIINSDAQIEAKNSKNQTALWIAAFYGKKDCVQCLLDHQANINSIDQDDESVLLAACRHADVPLIQCLIDAGSNVNFCNKNGIGPLFRAVELGNLSVAKYLVSAGANVNLQTTDKDFALITAVHLSNLEMVELLLHNKADVNATNGKGHTCLWEALLNGNKQIVTLLLDNGANYEMTIEGKTPIGLAQELKYYDIADLLIEKQGHLKQWLRTFGWLTSVYSKINKVV</sequence>
<feature type="repeat" description="ANK" evidence="3">
    <location>
        <begin position="1125"/>
        <end position="1157"/>
    </location>
</feature>
<feature type="repeat" description="ANK" evidence="3">
    <location>
        <begin position="1158"/>
        <end position="1190"/>
    </location>
</feature>